<keyword evidence="8" id="KW-1185">Reference proteome</keyword>
<organism evidence="7 8">
    <name type="scientific">Clostridium cibarium</name>
    <dbReference type="NCBI Taxonomy" id="2762247"/>
    <lineage>
        <taxon>Bacteria</taxon>
        <taxon>Bacillati</taxon>
        <taxon>Bacillota</taxon>
        <taxon>Clostridia</taxon>
        <taxon>Eubacteriales</taxon>
        <taxon>Clostridiaceae</taxon>
        <taxon>Clostridium</taxon>
    </lineage>
</organism>
<keyword evidence="2 6" id="KW-0805">Transcription regulation</keyword>
<dbReference type="Proteomes" id="UP000627781">
    <property type="component" value="Unassembled WGS sequence"/>
</dbReference>
<evidence type="ECO:0000256" key="5">
    <source>
        <dbReference type="ARBA" id="ARBA00023163"/>
    </source>
</evidence>
<keyword evidence="5 6" id="KW-0804">Transcription</keyword>
<accession>A0ABR8PQ34</accession>
<comment type="subcellular location">
    <subcellularLocation>
        <location evidence="6">Cytoplasm</location>
    </subcellularLocation>
</comment>
<comment type="subunit">
    <text evidence="6">Interacts with RsgI.</text>
</comment>
<evidence type="ECO:0000256" key="3">
    <source>
        <dbReference type="ARBA" id="ARBA00023082"/>
    </source>
</evidence>
<comment type="activity regulation">
    <text evidence="6">Negatively regulated by the anti-sigma-I factor RsgI.</text>
</comment>
<comment type="similarity">
    <text evidence="6">Belongs to the sigma-70 factor family. SigI subfamily.</text>
</comment>
<keyword evidence="4 6" id="KW-0238">DNA-binding</keyword>
<proteinExistence type="inferred from homology"/>
<comment type="caution">
    <text evidence="7">The sequence shown here is derived from an EMBL/GenBank/DDBJ whole genome shotgun (WGS) entry which is preliminary data.</text>
</comment>
<keyword evidence="1 6" id="KW-0963">Cytoplasm</keyword>
<sequence length="239" mass="28143">MREFDELVIKAQEDERIHERLITDNEFFIIKMASKVTSKYITKNDDEWSIALNAFNEAIRNYKIEKGSFYSLAELVIKRRIIDYIRKESRSKNEISVDSYVFQGNSQFDEEDEKINYEIVKKLSETSIESSAKLEIEEVTEKLNLYGFSFHDLIKVSPKSEKTKYTCAKAVAYIIKNEIVYNELIECGKLPIKNIEKNIKVPRKVLERHRKYIIAAVVIMSGDYPHLASYMRFIRRELT</sequence>
<keyword evidence="3 6" id="KW-0731">Sigma factor</keyword>
<gene>
    <name evidence="6 7" type="primary">sigI</name>
    <name evidence="7" type="ORF">H9661_02810</name>
</gene>
<dbReference type="HAMAP" id="MF_02064">
    <property type="entry name" value="Sigma70_SigI"/>
    <property type="match status" value="1"/>
</dbReference>
<evidence type="ECO:0000256" key="2">
    <source>
        <dbReference type="ARBA" id="ARBA00023015"/>
    </source>
</evidence>
<dbReference type="SUPFAM" id="SSF88946">
    <property type="entry name" value="Sigma2 domain of RNA polymerase sigma factors"/>
    <property type="match status" value="1"/>
</dbReference>
<dbReference type="InterPro" id="IPR013325">
    <property type="entry name" value="RNA_pol_sigma_r2"/>
</dbReference>
<dbReference type="NCBIfam" id="TIGR02895">
    <property type="entry name" value="spore_sigI"/>
    <property type="match status" value="1"/>
</dbReference>
<dbReference type="RefSeq" id="WP_191767672.1">
    <property type="nucleotide sequence ID" value="NZ_JACSRA010000003.1"/>
</dbReference>
<protein>
    <recommendedName>
        <fullName evidence="6">RNA polymerase sigma factor SigI</fullName>
    </recommendedName>
</protein>
<dbReference type="PIRSF" id="PIRSF038953">
    <property type="entry name" value="SigI"/>
    <property type="match status" value="1"/>
</dbReference>
<comment type="function">
    <text evidence="6">Sigma factors are initiation factors that promote the attachment of RNA polymerase to specific initiation sites and are then released.</text>
</comment>
<feature type="short sequence motif" description="Polymerase core binding" evidence="6">
    <location>
        <begin position="46"/>
        <end position="59"/>
    </location>
</feature>
<keyword evidence="6" id="KW-0346">Stress response</keyword>
<evidence type="ECO:0000256" key="4">
    <source>
        <dbReference type="ARBA" id="ARBA00023125"/>
    </source>
</evidence>
<name>A0ABR8PQ34_9CLOT</name>
<evidence type="ECO:0000256" key="6">
    <source>
        <dbReference type="HAMAP-Rule" id="MF_02064"/>
    </source>
</evidence>
<reference evidence="7 8" key="1">
    <citation type="submission" date="2020-08" db="EMBL/GenBank/DDBJ databases">
        <title>A Genomic Blueprint of the Chicken Gut Microbiome.</title>
        <authorList>
            <person name="Gilroy R."/>
            <person name="Ravi A."/>
            <person name="Getino M."/>
            <person name="Pursley I."/>
            <person name="Horton D.L."/>
            <person name="Alikhan N.-F."/>
            <person name="Baker D."/>
            <person name="Gharbi K."/>
            <person name="Hall N."/>
            <person name="Watson M."/>
            <person name="Adriaenssens E.M."/>
            <person name="Foster-Nyarko E."/>
            <person name="Jarju S."/>
            <person name="Secka A."/>
            <person name="Antonio M."/>
            <person name="Oren A."/>
            <person name="Chaudhuri R."/>
            <person name="La Ragione R.M."/>
            <person name="Hildebrand F."/>
            <person name="Pallen M.J."/>
        </authorList>
    </citation>
    <scope>NUCLEOTIDE SEQUENCE [LARGE SCALE GENOMIC DNA]</scope>
    <source>
        <strain evidence="7 8">Sa3CVN1</strain>
    </source>
</reference>
<feature type="DNA-binding region" description="H-T-H motif" evidence="6">
    <location>
        <begin position="192"/>
        <end position="211"/>
    </location>
</feature>
<evidence type="ECO:0000313" key="7">
    <source>
        <dbReference type="EMBL" id="MBD7910279.1"/>
    </source>
</evidence>
<dbReference type="InterPro" id="IPR014244">
    <property type="entry name" value="RNA_pol_sigma-I"/>
</dbReference>
<dbReference type="Gene3D" id="1.10.1740.10">
    <property type="match status" value="1"/>
</dbReference>
<evidence type="ECO:0000256" key="1">
    <source>
        <dbReference type="ARBA" id="ARBA00022490"/>
    </source>
</evidence>
<evidence type="ECO:0000313" key="8">
    <source>
        <dbReference type="Proteomes" id="UP000627781"/>
    </source>
</evidence>
<dbReference type="EMBL" id="JACSRA010000003">
    <property type="protein sequence ID" value="MBD7910279.1"/>
    <property type="molecule type" value="Genomic_DNA"/>
</dbReference>